<dbReference type="Proteomes" id="UP001359485">
    <property type="component" value="Unassembled WGS sequence"/>
</dbReference>
<evidence type="ECO:0000256" key="6">
    <source>
        <dbReference type="SAM" id="Phobius"/>
    </source>
</evidence>
<comment type="similarity">
    <text evidence="2">Belongs to the RNase K family.</text>
</comment>
<keyword evidence="4 6" id="KW-1133">Transmembrane helix</keyword>
<keyword evidence="5 6" id="KW-0472">Membrane</keyword>
<organism evidence="7 8">
    <name type="scientific">Polyplax serrata</name>
    <name type="common">Common mouse louse</name>
    <dbReference type="NCBI Taxonomy" id="468196"/>
    <lineage>
        <taxon>Eukaryota</taxon>
        <taxon>Metazoa</taxon>
        <taxon>Ecdysozoa</taxon>
        <taxon>Arthropoda</taxon>
        <taxon>Hexapoda</taxon>
        <taxon>Insecta</taxon>
        <taxon>Pterygota</taxon>
        <taxon>Neoptera</taxon>
        <taxon>Paraneoptera</taxon>
        <taxon>Psocodea</taxon>
        <taxon>Troctomorpha</taxon>
        <taxon>Phthiraptera</taxon>
        <taxon>Anoplura</taxon>
        <taxon>Polyplacidae</taxon>
        <taxon>Polyplax</taxon>
    </lineage>
</organism>
<feature type="transmembrane region" description="Helical" evidence="6">
    <location>
        <begin position="7"/>
        <end position="25"/>
    </location>
</feature>
<dbReference type="PANTHER" id="PTHR31733">
    <property type="entry name" value="RIBONUCLEASE KAPPA"/>
    <property type="match status" value="1"/>
</dbReference>
<dbReference type="InterPro" id="IPR026770">
    <property type="entry name" value="RNase_K"/>
</dbReference>
<comment type="subcellular location">
    <subcellularLocation>
        <location evidence="1">Membrane</location>
        <topology evidence="1">Multi-pass membrane protein</topology>
    </subcellularLocation>
</comment>
<evidence type="ECO:0000313" key="7">
    <source>
        <dbReference type="EMBL" id="KAK6627915.1"/>
    </source>
</evidence>
<evidence type="ECO:0000256" key="5">
    <source>
        <dbReference type="ARBA" id="ARBA00023136"/>
    </source>
</evidence>
<name>A0ABR1AVF6_POLSC</name>
<feature type="transmembrane region" description="Helical" evidence="6">
    <location>
        <begin position="76"/>
        <end position="98"/>
    </location>
</feature>
<evidence type="ECO:0000256" key="2">
    <source>
        <dbReference type="ARBA" id="ARBA00008458"/>
    </source>
</evidence>
<protein>
    <submittedName>
        <fullName evidence="7">Uncharacterized protein</fullName>
    </submittedName>
</protein>
<reference evidence="7 8" key="1">
    <citation type="submission" date="2023-09" db="EMBL/GenBank/DDBJ databases">
        <title>Genomes of two closely related lineages of the louse Polyplax serrata with different host specificities.</title>
        <authorList>
            <person name="Martinu J."/>
            <person name="Tarabai H."/>
            <person name="Stefka J."/>
            <person name="Hypsa V."/>
        </authorList>
    </citation>
    <scope>NUCLEOTIDE SEQUENCE [LARGE SCALE GENOMIC DNA]</scope>
    <source>
        <strain evidence="7">98ZLc_SE</strain>
    </source>
</reference>
<comment type="caution">
    <text evidence="7">The sequence shown here is derived from an EMBL/GenBank/DDBJ whole genome shotgun (WGS) entry which is preliminary data.</text>
</comment>
<keyword evidence="8" id="KW-1185">Reference proteome</keyword>
<accession>A0ABR1AVF6</accession>
<evidence type="ECO:0000256" key="3">
    <source>
        <dbReference type="ARBA" id="ARBA00022692"/>
    </source>
</evidence>
<proteinExistence type="inferred from homology"/>
<gene>
    <name evidence="7" type="ORF">RUM44_010397</name>
</gene>
<keyword evidence="3 6" id="KW-0812">Transmembrane</keyword>
<sequence length="110" mass="12354">MGRRLNCLGLKTAICCCILSAWGIIQLGTMEVLFHTRSIAFLDDVPEASMDPTNGNLSYFYSQLEAGYDANALNCWIGASFYCVFFVFSLCQCAMNYWELPNIRIGARSR</sequence>
<dbReference type="EMBL" id="JAWJWF010000045">
    <property type="protein sequence ID" value="KAK6627915.1"/>
    <property type="molecule type" value="Genomic_DNA"/>
</dbReference>
<evidence type="ECO:0000256" key="4">
    <source>
        <dbReference type="ARBA" id="ARBA00022989"/>
    </source>
</evidence>
<evidence type="ECO:0000256" key="1">
    <source>
        <dbReference type="ARBA" id="ARBA00004141"/>
    </source>
</evidence>
<evidence type="ECO:0000313" key="8">
    <source>
        <dbReference type="Proteomes" id="UP001359485"/>
    </source>
</evidence>